<evidence type="ECO:0000256" key="9">
    <source>
        <dbReference type="ARBA" id="ARBA00032052"/>
    </source>
</evidence>
<dbReference type="EC" id="2.5.1.10" evidence="4"/>
<keyword evidence="7" id="KW-0479">Metal-binding</keyword>
<dbReference type="SFLD" id="SFLDG01017">
    <property type="entry name" value="Polyprenyl_Transferase_Like"/>
    <property type="match status" value="1"/>
</dbReference>
<dbReference type="Proteomes" id="UP000249789">
    <property type="component" value="Unassembled WGS sequence"/>
</dbReference>
<evidence type="ECO:0000256" key="5">
    <source>
        <dbReference type="ARBA" id="ARBA00012833"/>
    </source>
</evidence>
<dbReference type="GO" id="GO:0046872">
    <property type="term" value="F:metal ion binding"/>
    <property type="evidence" value="ECO:0007669"/>
    <property type="project" value="UniProtKB-KW"/>
</dbReference>
<comment type="catalytic activity">
    <reaction evidence="15">
        <text>isopentenyl diphosphate + (2E,6E)-farnesyl diphosphate = (2E,6E,10E)-geranylgeranyl diphosphate + diphosphate</text>
        <dbReference type="Rhea" id="RHEA:17653"/>
        <dbReference type="ChEBI" id="CHEBI:33019"/>
        <dbReference type="ChEBI" id="CHEBI:58756"/>
        <dbReference type="ChEBI" id="CHEBI:128769"/>
        <dbReference type="ChEBI" id="CHEBI:175763"/>
        <dbReference type="EC" id="2.5.1.29"/>
    </reaction>
</comment>
<dbReference type="GO" id="GO:0008299">
    <property type="term" value="P:isoprenoid biosynthetic process"/>
    <property type="evidence" value="ECO:0007669"/>
    <property type="project" value="InterPro"/>
</dbReference>
<dbReference type="EC" id="2.5.1.1" evidence="5"/>
<evidence type="ECO:0000256" key="7">
    <source>
        <dbReference type="ARBA" id="ARBA00022723"/>
    </source>
</evidence>
<dbReference type="SFLD" id="SFLDS00005">
    <property type="entry name" value="Isoprenoid_Synthase_Type_I"/>
    <property type="match status" value="1"/>
</dbReference>
<evidence type="ECO:0000256" key="16">
    <source>
        <dbReference type="ARBA" id="ARBA00049291"/>
    </source>
</evidence>
<proteinExistence type="inferred from homology"/>
<organism evidence="20 21">
    <name type="scientific">Aspergillus fijiensis CBS 313.89</name>
    <dbReference type="NCBI Taxonomy" id="1448319"/>
    <lineage>
        <taxon>Eukaryota</taxon>
        <taxon>Fungi</taxon>
        <taxon>Dikarya</taxon>
        <taxon>Ascomycota</taxon>
        <taxon>Pezizomycotina</taxon>
        <taxon>Eurotiomycetes</taxon>
        <taxon>Eurotiomycetidae</taxon>
        <taxon>Eurotiales</taxon>
        <taxon>Aspergillaceae</taxon>
        <taxon>Aspergillus</taxon>
    </lineage>
</organism>
<comment type="cofactor">
    <cofactor evidence="1">
        <name>Mg(2+)</name>
        <dbReference type="ChEBI" id="CHEBI:18420"/>
    </cofactor>
</comment>
<dbReference type="PROSITE" id="PS00723">
    <property type="entry name" value="POLYPRENYL_SYNTHASE_1"/>
    <property type="match status" value="1"/>
</dbReference>
<evidence type="ECO:0000256" key="3">
    <source>
        <dbReference type="ARBA" id="ARBA00012382"/>
    </source>
</evidence>
<evidence type="ECO:0000256" key="10">
    <source>
        <dbReference type="ARBA" id="ARBA00032380"/>
    </source>
</evidence>
<evidence type="ECO:0000256" key="8">
    <source>
        <dbReference type="ARBA" id="ARBA00022842"/>
    </source>
</evidence>
<dbReference type="OrthoDB" id="6921389at2759"/>
<dbReference type="GO" id="GO:0004337">
    <property type="term" value="F:(2E,6E)-farnesyl diphosphate synthase activity"/>
    <property type="evidence" value="ECO:0007669"/>
    <property type="project" value="UniProtKB-EC"/>
</dbReference>
<protein>
    <recommendedName>
        <fullName evidence="13">(2E,6E)-farnesyl diphosphate synthase</fullName>
        <ecNumber evidence="5">2.5.1.1</ecNumber>
        <ecNumber evidence="4">2.5.1.10</ecNumber>
        <ecNumber evidence="3">2.5.1.29</ecNumber>
    </recommendedName>
    <alternativeName>
        <fullName evidence="12">Dimethylallyltranstransferase</fullName>
    </alternativeName>
    <alternativeName>
        <fullName evidence="11">Farnesyl diphosphate synthase</fullName>
    </alternativeName>
    <alternativeName>
        <fullName evidence="9">Farnesyltranstransferase</fullName>
    </alternativeName>
    <alternativeName>
        <fullName evidence="14">Geranylgeranyl diphosphate synthase</fullName>
    </alternativeName>
    <alternativeName>
        <fullName evidence="10">Geranyltranstransferase</fullName>
    </alternativeName>
</protein>
<dbReference type="RefSeq" id="XP_040799899.1">
    <property type="nucleotide sequence ID" value="XM_040945001.1"/>
</dbReference>
<gene>
    <name evidence="20" type="ORF">BO72DRAFT_449345</name>
</gene>
<dbReference type="InterPro" id="IPR008949">
    <property type="entry name" value="Isoprenoid_synthase_dom_sf"/>
</dbReference>
<name>A0A8G1W0C7_9EURO</name>
<dbReference type="EMBL" id="KZ824653">
    <property type="protein sequence ID" value="RAK75889.1"/>
    <property type="molecule type" value="Genomic_DNA"/>
</dbReference>
<dbReference type="PROSITE" id="PS00444">
    <property type="entry name" value="POLYPRENYL_SYNTHASE_2"/>
    <property type="match status" value="1"/>
</dbReference>
<evidence type="ECO:0000256" key="4">
    <source>
        <dbReference type="ARBA" id="ARBA00012439"/>
    </source>
</evidence>
<dbReference type="EC" id="2.5.1.29" evidence="3"/>
<dbReference type="PANTHER" id="PTHR12001:SF70">
    <property type="entry name" value="PYROPHOSPHATE SYNTHETASE ATMG, PUTATIVE (AFU_ORTHOLOGUE AFUA_8G02400)-RELATED"/>
    <property type="match status" value="1"/>
</dbReference>
<dbReference type="GO" id="GO:0043386">
    <property type="term" value="P:mycotoxin biosynthetic process"/>
    <property type="evidence" value="ECO:0007669"/>
    <property type="project" value="UniProtKB-ARBA"/>
</dbReference>
<evidence type="ECO:0000256" key="14">
    <source>
        <dbReference type="ARBA" id="ARBA00033096"/>
    </source>
</evidence>
<dbReference type="AlphaFoldDB" id="A0A8G1W0C7"/>
<keyword evidence="21" id="KW-1185">Reference proteome</keyword>
<reference evidence="20 21" key="1">
    <citation type="submission" date="2018-02" db="EMBL/GenBank/DDBJ databases">
        <title>The genomes of Aspergillus section Nigri reveals drivers in fungal speciation.</title>
        <authorList>
            <consortium name="DOE Joint Genome Institute"/>
            <person name="Vesth T.C."/>
            <person name="Nybo J."/>
            <person name="Theobald S."/>
            <person name="Brandl J."/>
            <person name="Frisvad J.C."/>
            <person name="Nielsen K.F."/>
            <person name="Lyhne E.K."/>
            <person name="Kogle M.E."/>
            <person name="Kuo A."/>
            <person name="Riley R."/>
            <person name="Clum A."/>
            <person name="Nolan M."/>
            <person name="Lipzen A."/>
            <person name="Salamov A."/>
            <person name="Henrissat B."/>
            <person name="Wiebenga A."/>
            <person name="De vries R.P."/>
            <person name="Grigoriev I.V."/>
            <person name="Mortensen U.H."/>
            <person name="Andersen M.R."/>
            <person name="Baker S.E."/>
        </authorList>
    </citation>
    <scope>NUCLEOTIDE SEQUENCE [LARGE SCALE GENOMIC DNA]</scope>
    <source>
        <strain evidence="20 21">CBS 313.89</strain>
    </source>
</reference>
<dbReference type="Gene3D" id="1.10.600.10">
    <property type="entry name" value="Farnesyl Diphosphate Synthase"/>
    <property type="match status" value="1"/>
</dbReference>
<evidence type="ECO:0000313" key="21">
    <source>
        <dbReference type="Proteomes" id="UP000249789"/>
    </source>
</evidence>
<evidence type="ECO:0000256" key="11">
    <source>
        <dbReference type="ARBA" id="ARBA00032424"/>
    </source>
</evidence>
<dbReference type="GeneID" id="63862334"/>
<evidence type="ECO:0000256" key="2">
    <source>
        <dbReference type="ARBA" id="ARBA00006706"/>
    </source>
</evidence>
<dbReference type="SUPFAM" id="SSF48576">
    <property type="entry name" value="Terpenoid synthases"/>
    <property type="match status" value="1"/>
</dbReference>
<comment type="similarity">
    <text evidence="2 18">Belongs to the FPP/GGPP synthase family.</text>
</comment>
<sequence length="357" mass="39869">MTVEPVPKSQALGIDEHSTSSPPGRNEFSDEKPAPRIAEWQPLLGNLGVQGGRPEIHGHRVSTSLDLNQEEIISGPMEYLLSSHGKSFRGKLIAGFNRLLEVPQDKLNVISRVIELLHTASLLIDDIQDRSTLRRGLPVAHSIFGVAQTINSANHAYFLAQKHLEGLGNPSALPIFTEEMLNLHRGQGMDLYWRDSLTCPTEEEYLDMVSNKTGGLFRLAIRLMQLESRKSGDYVSLINLVGTIFQIRDDYQNLKGEAYTSNKGFCEDLTEGKFSFPIIHSIHQDLANRQLLHILRQRTTDEAVKTFAVRQMEATGSFRYCRQKISRLMGEVRAIVAGLDAGGSAEVNAILDFLEFE</sequence>
<dbReference type="CDD" id="cd00685">
    <property type="entry name" value="Trans_IPPS_HT"/>
    <property type="match status" value="1"/>
</dbReference>
<dbReference type="Pfam" id="PF00348">
    <property type="entry name" value="polyprenyl_synt"/>
    <property type="match status" value="1"/>
</dbReference>
<feature type="region of interest" description="Disordered" evidence="19">
    <location>
        <begin position="1"/>
        <end position="32"/>
    </location>
</feature>
<dbReference type="InterPro" id="IPR000092">
    <property type="entry name" value="Polyprenyl_synt"/>
</dbReference>
<evidence type="ECO:0000256" key="15">
    <source>
        <dbReference type="ARBA" id="ARBA00048119"/>
    </source>
</evidence>
<evidence type="ECO:0000256" key="19">
    <source>
        <dbReference type="SAM" id="MobiDB-lite"/>
    </source>
</evidence>
<evidence type="ECO:0000256" key="13">
    <source>
        <dbReference type="ARBA" id="ARBA00032873"/>
    </source>
</evidence>
<evidence type="ECO:0000256" key="12">
    <source>
        <dbReference type="ARBA" id="ARBA00032448"/>
    </source>
</evidence>
<dbReference type="GO" id="GO:0004311">
    <property type="term" value="F:geranylgeranyl diphosphate synthase activity"/>
    <property type="evidence" value="ECO:0007669"/>
    <property type="project" value="UniProtKB-EC"/>
</dbReference>
<dbReference type="GO" id="GO:0046165">
    <property type="term" value="P:alcohol biosynthetic process"/>
    <property type="evidence" value="ECO:0007669"/>
    <property type="project" value="UniProtKB-ARBA"/>
</dbReference>
<comment type="catalytic activity">
    <reaction evidence="17">
        <text>isopentenyl diphosphate + (2E)-geranyl diphosphate = (2E,6E)-farnesyl diphosphate + diphosphate</text>
        <dbReference type="Rhea" id="RHEA:19361"/>
        <dbReference type="ChEBI" id="CHEBI:33019"/>
        <dbReference type="ChEBI" id="CHEBI:58057"/>
        <dbReference type="ChEBI" id="CHEBI:128769"/>
        <dbReference type="ChEBI" id="CHEBI:175763"/>
        <dbReference type="EC" id="2.5.1.10"/>
    </reaction>
</comment>
<keyword evidence="6 18" id="KW-0808">Transferase</keyword>
<evidence type="ECO:0000256" key="6">
    <source>
        <dbReference type="ARBA" id="ARBA00022679"/>
    </source>
</evidence>
<evidence type="ECO:0000256" key="17">
    <source>
        <dbReference type="ARBA" id="ARBA00049399"/>
    </source>
</evidence>
<evidence type="ECO:0000256" key="1">
    <source>
        <dbReference type="ARBA" id="ARBA00001946"/>
    </source>
</evidence>
<comment type="catalytic activity">
    <reaction evidence="16">
        <text>isopentenyl diphosphate + dimethylallyl diphosphate = (2E)-geranyl diphosphate + diphosphate</text>
        <dbReference type="Rhea" id="RHEA:22408"/>
        <dbReference type="ChEBI" id="CHEBI:33019"/>
        <dbReference type="ChEBI" id="CHEBI:57623"/>
        <dbReference type="ChEBI" id="CHEBI:58057"/>
        <dbReference type="ChEBI" id="CHEBI:128769"/>
        <dbReference type="EC" id="2.5.1.1"/>
    </reaction>
</comment>
<keyword evidence="8" id="KW-0460">Magnesium</keyword>
<dbReference type="InterPro" id="IPR033749">
    <property type="entry name" value="Polyprenyl_synt_CS"/>
</dbReference>
<evidence type="ECO:0000256" key="18">
    <source>
        <dbReference type="RuleBase" id="RU004466"/>
    </source>
</evidence>
<evidence type="ECO:0000313" key="20">
    <source>
        <dbReference type="EMBL" id="RAK75889.1"/>
    </source>
</evidence>
<dbReference type="VEuPathDB" id="FungiDB:BO72DRAFT_449345"/>
<dbReference type="PANTHER" id="PTHR12001">
    <property type="entry name" value="GERANYLGERANYL PYROPHOSPHATE SYNTHASE"/>
    <property type="match status" value="1"/>
</dbReference>
<accession>A0A8G1W0C7</accession>
<dbReference type="GO" id="GO:0004161">
    <property type="term" value="F:dimethylallyltranstransferase activity"/>
    <property type="evidence" value="ECO:0007669"/>
    <property type="project" value="UniProtKB-EC"/>
</dbReference>